<evidence type="ECO:0000259" key="5">
    <source>
        <dbReference type="Pfam" id="PF05175"/>
    </source>
</evidence>
<dbReference type="InterPro" id="IPR002052">
    <property type="entry name" value="DNA_methylase_N6_adenine_CS"/>
</dbReference>
<dbReference type="GO" id="GO:0008168">
    <property type="term" value="F:methyltransferase activity"/>
    <property type="evidence" value="ECO:0007669"/>
    <property type="project" value="UniProtKB-KW"/>
</dbReference>
<feature type="domain" description="Methyltransferase small" evidence="5">
    <location>
        <begin position="162"/>
        <end position="284"/>
    </location>
</feature>
<name>A0ABR5I704_9ACTN</name>
<evidence type="ECO:0000313" key="8">
    <source>
        <dbReference type="EMBL" id="KNA89446.1"/>
    </source>
</evidence>
<protein>
    <submittedName>
        <fullName evidence="8">Methyltransferase</fullName>
    </submittedName>
</protein>
<evidence type="ECO:0000256" key="1">
    <source>
        <dbReference type="ARBA" id="ARBA00006149"/>
    </source>
</evidence>
<keyword evidence="3" id="KW-0808">Transferase</keyword>
<dbReference type="InterPro" id="IPR052190">
    <property type="entry name" value="Euk-Arch_PrmC-MTase"/>
</dbReference>
<dbReference type="Gene3D" id="3.40.50.150">
    <property type="entry name" value="Vaccinia Virus protein VP39"/>
    <property type="match status" value="1"/>
</dbReference>
<dbReference type="GO" id="GO:0032259">
    <property type="term" value="P:methylation"/>
    <property type="evidence" value="ECO:0007669"/>
    <property type="project" value="UniProtKB-KW"/>
</dbReference>
<comment type="similarity">
    <text evidence="1">Belongs to the eukaryotic/archaeal PrmC-related family.</text>
</comment>
<evidence type="ECO:0000259" key="6">
    <source>
        <dbReference type="Pfam" id="PF23186"/>
    </source>
</evidence>
<dbReference type="Proteomes" id="UP000037247">
    <property type="component" value="Unassembled WGS sequence"/>
</dbReference>
<keyword evidence="2 8" id="KW-0489">Methyltransferase</keyword>
<feature type="domain" description="DUF7059" evidence="6">
    <location>
        <begin position="26"/>
        <end position="114"/>
    </location>
</feature>
<dbReference type="RefSeq" id="WP_049700907.1">
    <property type="nucleotide sequence ID" value="NZ_JAQDQF010000001.1"/>
</dbReference>
<dbReference type="InterPro" id="IPR029063">
    <property type="entry name" value="SAM-dependent_MTases_sf"/>
</dbReference>
<evidence type="ECO:0000256" key="3">
    <source>
        <dbReference type="ARBA" id="ARBA00022679"/>
    </source>
</evidence>
<dbReference type="InterPro" id="IPR055487">
    <property type="entry name" value="DUF7059"/>
</dbReference>
<dbReference type="EMBL" id="LDTZ01000025">
    <property type="protein sequence ID" value="KNA89446.1"/>
    <property type="molecule type" value="Genomic_DNA"/>
</dbReference>
<feature type="domain" description="DUF7782" evidence="7">
    <location>
        <begin position="394"/>
        <end position="505"/>
    </location>
</feature>
<evidence type="ECO:0000256" key="2">
    <source>
        <dbReference type="ARBA" id="ARBA00022603"/>
    </source>
</evidence>
<reference evidence="8 9" key="1">
    <citation type="submission" date="2015-05" db="EMBL/GenBank/DDBJ databases">
        <title>Draft genome sequence of the bacterium Gordonia jacobaea a new member of the Gordonia genus.</title>
        <authorList>
            <person name="Jimenez-Galisteo G."/>
            <person name="Dominguez A."/>
            <person name="Munoz E."/>
            <person name="Vinas M."/>
        </authorList>
    </citation>
    <scope>NUCLEOTIDE SEQUENCE [LARGE SCALE GENOMIC DNA]</scope>
    <source>
        <strain evidence="9">mv1</strain>
    </source>
</reference>
<dbReference type="SUPFAM" id="SSF53335">
    <property type="entry name" value="S-adenosyl-L-methionine-dependent methyltransferases"/>
    <property type="match status" value="1"/>
</dbReference>
<organism evidence="8 9">
    <name type="scientific">Gordonia jacobaea</name>
    <dbReference type="NCBI Taxonomy" id="122202"/>
    <lineage>
        <taxon>Bacteria</taxon>
        <taxon>Bacillati</taxon>
        <taxon>Actinomycetota</taxon>
        <taxon>Actinomycetes</taxon>
        <taxon>Mycobacteriales</taxon>
        <taxon>Gordoniaceae</taxon>
        <taxon>Gordonia</taxon>
    </lineage>
</organism>
<dbReference type="Pfam" id="PF05175">
    <property type="entry name" value="MTS"/>
    <property type="match status" value="1"/>
</dbReference>
<evidence type="ECO:0000256" key="4">
    <source>
        <dbReference type="ARBA" id="ARBA00022691"/>
    </source>
</evidence>
<evidence type="ECO:0000313" key="9">
    <source>
        <dbReference type="Proteomes" id="UP000037247"/>
    </source>
</evidence>
<keyword evidence="4" id="KW-0949">S-adenosyl-L-methionine</keyword>
<dbReference type="InterPro" id="IPR056684">
    <property type="entry name" value="DUF7782"/>
</dbReference>
<dbReference type="InterPro" id="IPR007848">
    <property type="entry name" value="Small_mtfrase_dom"/>
</dbReference>
<dbReference type="PANTHER" id="PTHR45875">
    <property type="entry name" value="METHYLTRANSFERASE N6AMT1"/>
    <property type="match status" value="1"/>
</dbReference>
<comment type="caution">
    <text evidence="8">The sequence shown here is derived from an EMBL/GenBank/DDBJ whole genome shotgun (WGS) entry which is preliminary data.</text>
</comment>
<gene>
    <name evidence="8" type="ORF">ABW18_20845</name>
</gene>
<keyword evidence="9" id="KW-1185">Reference proteome</keyword>
<dbReference type="PROSITE" id="PS00092">
    <property type="entry name" value="N6_MTASE"/>
    <property type="match status" value="1"/>
</dbReference>
<dbReference type="Pfam" id="PF25004">
    <property type="entry name" value="DUF7782"/>
    <property type="match status" value="1"/>
</dbReference>
<dbReference type="PANTHER" id="PTHR45875:SF1">
    <property type="entry name" value="METHYLTRANSFERASE N6AMT1"/>
    <property type="match status" value="1"/>
</dbReference>
<proteinExistence type="inferred from homology"/>
<evidence type="ECO:0000259" key="7">
    <source>
        <dbReference type="Pfam" id="PF25004"/>
    </source>
</evidence>
<dbReference type="Pfam" id="PF23186">
    <property type="entry name" value="DUF7059"/>
    <property type="match status" value="1"/>
</dbReference>
<accession>A0ABR5I704</accession>
<dbReference type="CDD" id="cd02440">
    <property type="entry name" value="AdoMet_MTases"/>
    <property type="match status" value="1"/>
</dbReference>
<sequence length="508" mass="54012">MSDPTPGRLPLHDASVVDSIGADLRAAQYNSDGVAALLGDEANAALGGGVWWPALRATSSAPTEHRPLATLIRLFLLGSDEPREAAEQAFASTPLDALAANGVVEFVDDERVRAVLDIRPHADDVRDYLVVSDQDAAMRSGPVGHDHVLGIGGASISLARAIIRDPVESALDLGTGCGIQALHLGTHVDRIVATDTNPRALALAAATARLNGMSWDLREGSLFEPVGDERFDLIVSNPPFVVGAGSQDYEYRDSGMEGDALCARLIRELPAHLNPGGTAQLLANWIVYEDADWRDRVGSWIAETGLDGWVVQRELADPVDYISLWLSDAGEEPEQIAARGSAWLDWFERGRIAGIGMGVITLRDRRGGPDGPPDVVIEEITGAGEEVTGPEAKAFLDRRDYLRATSDDALLAARLKTAPVFLDAQSLPSDEGWQEIGASVRRPGGPGAVLGVEDVSRALLAGCRGQVPLGALIELLADFHDVDADALAQAALPVVREAIGRGILYEVR</sequence>